<accession>A0A9E2KCX6</accession>
<feature type="chain" id="PRO_5038824821" evidence="1">
    <location>
        <begin position="27"/>
        <end position="298"/>
    </location>
</feature>
<evidence type="ECO:0000313" key="3">
    <source>
        <dbReference type="Proteomes" id="UP000824229"/>
    </source>
</evidence>
<feature type="signal peptide" evidence="1">
    <location>
        <begin position="1"/>
        <end position="26"/>
    </location>
</feature>
<feature type="non-terminal residue" evidence="2">
    <location>
        <position position="298"/>
    </location>
</feature>
<evidence type="ECO:0000313" key="2">
    <source>
        <dbReference type="EMBL" id="MBU3804283.1"/>
    </source>
</evidence>
<organism evidence="2 3">
    <name type="scientific">Candidatus Cellulosilyticum pullistercoris</name>
    <dbReference type="NCBI Taxonomy" id="2838521"/>
    <lineage>
        <taxon>Bacteria</taxon>
        <taxon>Bacillati</taxon>
        <taxon>Bacillota</taxon>
        <taxon>Clostridia</taxon>
        <taxon>Lachnospirales</taxon>
        <taxon>Cellulosilyticaceae</taxon>
        <taxon>Cellulosilyticum</taxon>
    </lineage>
</organism>
<reference evidence="2" key="1">
    <citation type="journal article" date="2021" name="PeerJ">
        <title>Extensive microbial diversity within the chicken gut microbiome revealed by metagenomics and culture.</title>
        <authorList>
            <person name="Gilroy R."/>
            <person name="Ravi A."/>
            <person name="Getino M."/>
            <person name="Pursley I."/>
            <person name="Horton D.L."/>
            <person name="Alikhan N.F."/>
            <person name="Baker D."/>
            <person name="Gharbi K."/>
            <person name="Hall N."/>
            <person name="Watson M."/>
            <person name="Adriaenssens E.M."/>
            <person name="Foster-Nyarko E."/>
            <person name="Jarju S."/>
            <person name="Secka A."/>
            <person name="Antonio M."/>
            <person name="Oren A."/>
            <person name="Chaudhuri R.R."/>
            <person name="La Ragione R."/>
            <person name="Hildebrand F."/>
            <person name="Pallen M.J."/>
        </authorList>
    </citation>
    <scope>NUCLEOTIDE SEQUENCE</scope>
    <source>
        <strain evidence="2">B5-657</strain>
    </source>
</reference>
<gene>
    <name evidence="2" type="ORF">H9872_05975</name>
</gene>
<evidence type="ECO:0000256" key="1">
    <source>
        <dbReference type="SAM" id="SignalP"/>
    </source>
</evidence>
<keyword evidence="1" id="KW-0732">Signal</keyword>
<dbReference type="Proteomes" id="UP000824229">
    <property type="component" value="Unassembled WGS sequence"/>
</dbReference>
<reference evidence="2" key="2">
    <citation type="submission" date="2021-04" db="EMBL/GenBank/DDBJ databases">
        <authorList>
            <person name="Gilroy R."/>
        </authorList>
    </citation>
    <scope>NUCLEOTIDE SEQUENCE</scope>
    <source>
        <strain evidence="2">B5-657</strain>
    </source>
</reference>
<dbReference type="AlphaFoldDB" id="A0A9E2KCX6"/>
<proteinExistence type="predicted"/>
<dbReference type="EMBL" id="JAHLFQ010000132">
    <property type="protein sequence ID" value="MBU3804283.1"/>
    <property type="molecule type" value="Genomic_DNA"/>
</dbReference>
<name>A0A9E2KCX6_9FIRM</name>
<comment type="caution">
    <text evidence="2">The sequence shown here is derived from an EMBL/GenBank/DDBJ whole genome shotgun (WGS) entry which is preliminary data.</text>
</comment>
<sequence>MRNKQHLKKLSLFITLFSLSSSSLLATDFSAVQNINSITEISEQESTDYIDYSQYITDDLLLPRNLYILKGSDTEERLNIFYKNALLTLSPTYNVSTYSPYGSSIYGRWLFKSSSNNLSIPTEPFELSMIAKTENGFVSKSSTVEIVDTSNDAPIRLLPIGDSLTRAGVYLSQIENKLPNITFLGTRFYPTDGIPAREGRGGWTLEKYFTFINSSELDSPFMFPINVSGAHYKGNTRDWKAICYENPNYAAYNGFQKLARGWKDEGEYLYDQNGYYKYPTIGDVMVDPSLPIGRQWVE</sequence>
<protein>
    <submittedName>
        <fullName evidence="2">Uncharacterized protein</fullName>
    </submittedName>
</protein>